<evidence type="ECO:0000256" key="2">
    <source>
        <dbReference type="RuleBase" id="RU362080"/>
    </source>
</evidence>
<dbReference type="InterPro" id="IPR006442">
    <property type="entry name" value="Antitoxin_Phd/YefM"/>
</dbReference>
<name>A0A5A5T870_9CHLR</name>
<dbReference type="Proteomes" id="UP000322530">
    <property type="component" value="Unassembled WGS sequence"/>
</dbReference>
<evidence type="ECO:0000313" key="4">
    <source>
        <dbReference type="Proteomes" id="UP000322530"/>
    </source>
</evidence>
<comment type="function">
    <text evidence="2">Antitoxin component of a type II toxin-antitoxin (TA) system.</text>
</comment>
<dbReference type="Gene3D" id="3.40.1620.10">
    <property type="entry name" value="YefM-like domain"/>
    <property type="match status" value="1"/>
</dbReference>
<dbReference type="RefSeq" id="WP_172631874.1">
    <property type="nucleotide sequence ID" value="NZ_BIXY01000010.1"/>
</dbReference>
<accession>A0A5A5T870</accession>
<evidence type="ECO:0000256" key="1">
    <source>
        <dbReference type="ARBA" id="ARBA00009981"/>
    </source>
</evidence>
<proteinExistence type="inferred from homology"/>
<dbReference type="Pfam" id="PF02604">
    <property type="entry name" value="PhdYeFM_antitox"/>
    <property type="match status" value="1"/>
</dbReference>
<dbReference type="EMBL" id="BIXY01000010">
    <property type="protein sequence ID" value="GCF07465.1"/>
    <property type="molecule type" value="Genomic_DNA"/>
</dbReference>
<reference evidence="3 4" key="1">
    <citation type="submission" date="2019-01" db="EMBL/GenBank/DDBJ databases">
        <title>Draft genome sequence of Dictyobacter sp. Uno17.</title>
        <authorList>
            <person name="Wang C.M."/>
            <person name="Zheng Y."/>
            <person name="Sakai Y."/>
            <person name="Abe K."/>
            <person name="Yokota A."/>
            <person name="Yabe S."/>
        </authorList>
    </citation>
    <scope>NUCLEOTIDE SEQUENCE [LARGE SCALE GENOMIC DNA]</scope>
    <source>
        <strain evidence="3 4">Uno17</strain>
    </source>
</reference>
<dbReference type="AlphaFoldDB" id="A0A5A5T870"/>
<organism evidence="3 4">
    <name type="scientific">Dictyobacter arantiisoli</name>
    <dbReference type="NCBI Taxonomy" id="2014874"/>
    <lineage>
        <taxon>Bacteria</taxon>
        <taxon>Bacillati</taxon>
        <taxon>Chloroflexota</taxon>
        <taxon>Ktedonobacteria</taxon>
        <taxon>Ktedonobacterales</taxon>
        <taxon>Dictyobacteraceae</taxon>
        <taxon>Dictyobacter</taxon>
    </lineage>
</organism>
<gene>
    <name evidence="3" type="ORF">KDI_10290</name>
</gene>
<dbReference type="SUPFAM" id="SSF143120">
    <property type="entry name" value="YefM-like"/>
    <property type="match status" value="1"/>
</dbReference>
<comment type="caution">
    <text evidence="3">The sequence shown here is derived from an EMBL/GenBank/DDBJ whole genome shotgun (WGS) entry which is preliminary data.</text>
</comment>
<protein>
    <recommendedName>
        <fullName evidence="2">Antitoxin</fullName>
    </recommendedName>
</protein>
<evidence type="ECO:0000313" key="3">
    <source>
        <dbReference type="EMBL" id="GCF07465.1"/>
    </source>
</evidence>
<comment type="similarity">
    <text evidence="1 2">Belongs to the phD/YefM antitoxin family.</text>
</comment>
<sequence>MAERHLSLSEAQEQFTALPQLFQQEQDPIIVTQNDQHVMAILPIHQYAHMRETIETLSQTLEILSNEKFMASFRLAQRGMKTDILTSLEQIKQELGWEDEEHDQP</sequence>
<keyword evidence="4" id="KW-1185">Reference proteome</keyword>
<dbReference type="InterPro" id="IPR036165">
    <property type="entry name" value="YefM-like_sf"/>
</dbReference>